<dbReference type="EMBL" id="MSIE01000029">
    <property type="protein sequence ID" value="OLF16397.1"/>
    <property type="molecule type" value="Genomic_DNA"/>
</dbReference>
<dbReference type="STRING" id="1912961.BU204_16190"/>
<dbReference type="Pfam" id="PF03995">
    <property type="entry name" value="Inhibitor_I36"/>
    <property type="match status" value="1"/>
</dbReference>
<evidence type="ECO:0000313" key="2">
    <source>
        <dbReference type="Proteomes" id="UP000185596"/>
    </source>
</evidence>
<reference evidence="1 2" key="1">
    <citation type="submission" date="2016-12" db="EMBL/GenBank/DDBJ databases">
        <title>The draft genome sequence of Actinophytocola sp. 11-183.</title>
        <authorList>
            <person name="Wang W."/>
            <person name="Yuan L."/>
        </authorList>
    </citation>
    <scope>NUCLEOTIDE SEQUENCE [LARGE SCALE GENOMIC DNA]</scope>
    <source>
        <strain evidence="1 2">11-183</strain>
    </source>
</reference>
<gene>
    <name evidence="1" type="ORF">BU204_16190</name>
</gene>
<organism evidence="1 2">
    <name type="scientific">Actinophytocola xanthii</name>
    <dbReference type="NCBI Taxonomy" id="1912961"/>
    <lineage>
        <taxon>Bacteria</taxon>
        <taxon>Bacillati</taxon>
        <taxon>Actinomycetota</taxon>
        <taxon>Actinomycetes</taxon>
        <taxon>Pseudonocardiales</taxon>
        <taxon>Pseudonocardiaceae</taxon>
    </lineage>
</organism>
<evidence type="ECO:0008006" key="3">
    <source>
        <dbReference type="Google" id="ProtNLM"/>
    </source>
</evidence>
<name>A0A1Q8CPW1_9PSEU</name>
<evidence type="ECO:0000313" key="1">
    <source>
        <dbReference type="EMBL" id="OLF16397.1"/>
    </source>
</evidence>
<protein>
    <recommendedName>
        <fullName evidence="3">Peptidase inhibitor family I36 protein</fullName>
    </recommendedName>
</protein>
<sequence>MVSTAAAAPGDATPDARHGVPALLTKQAASAAELRAQLDLQLELFPGGRQTASNEISYGGGQFVVSYAQPGEKQVRAADCPSGWFCFYDRTNYGYPRGRLSDVGVQNLSTWGWENRTESVHNNTSTYVEFLDNNEGFLFCMESRAVSSDVNPWRNQADMVNRGGQHAFC</sequence>
<proteinExistence type="predicted"/>
<keyword evidence="2" id="KW-1185">Reference proteome</keyword>
<dbReference type="AlphaFoldDB" id="A0A1Q8CPW1"/>
<accession>A0A1Q8CPW1</accession>
<comment type="caution">
    <text evidence="1">The sequence shown here is derived from an EMBL/GenBank/DDBJ whole genome shotgun (WGS) entry which is preliminary data.</text>
</comment>
<dbReference type="Proteomes" id="UP000185596">
    <property type="component" value="Unassembled WGS sequence"/>
</dbReference>